<sequence>MSAAKHSRLIILNSGPALMERLDQHATRAAIAIDYDHSLDAKLQPRPFGCMSEQSLDDIPVI</sequence>
<keyword evidence="2" id="KW-1185">Reference proteome</keyword>
<accession>A0ABS5MWF9</accession>
<proteinExistence type="predicted"/>
<comment type="caution">
    <text evidence="1">The sequence shown here is derived from an EMBL/GenBank/DDBJ whole genome shotgun (WGS) entry which is preliminary data.</text>
</comment>
<evidence type="ECO:0000313" key="2">
    <source>
        <dbReference type="Proteomes" id="UP000676035"/>
    </source>
</evidence>
<dbReference type="RefSeq" id="WP_212544740.1">
    <property type="nucleotide sequence ID" value="NZ_JAGYHF010000004.1"/>
</dbReference>
<organism evidence="1 2">
    <name type="scientific">Pseudomonas rustica</name>
    <dbReference type="NCBI Taxonomy" id="2827099"/>
    <lineage>
        <taxon>Bacteria</taxon>
        <taxon>Pseudomonadati</taxon>
        <taxon>Pseudomonadota</taxon>
        <taxon>Gammaproteobacteria</taxon>
        <taxon>Pseudomonadales</taxon>
        <taxon>Pseudomonadaceae</taxon>
        <taxon>Pseudomonas</taxon>
    </lineage>
</organism>
<dbReference type="EMBL" id="JAGYHF010000004">
    <property type="protein sequence ID" value="MBS4078588.1"/>
    <property type="molecule type" value="Genomic_DNA"/>
</dbReference>
<protein>
    <submittedName>
        <fullName evidence="1">Uncharacterized protein</fullName>
    </submittedName>
</protein>
<dbReference type="Proteomes" id="UP000676035">
    <property type="component" value="Unassembled WGS sequence"/>
</dbReference>
<name>A0ABS5MWF9_9PSED</name>
<reference evidence="1 2" key="1">
    <citation type="submission" date="2021-04" db="EMBL/GenBank/DDBJ databases">
        <title>Pseudomonas rustica sp. nov. isolated from raw milk.</title>
        <authorList>
            <person name="Fiedler G."/>
            <person name="Gieschler S."/>
            <person name="Kabisch J."/>
            <person name="Grimmler C."/>
            <person name="Brinks E."/>
            <person name="Wagner N."/>
            <person name="Hetzer B."/>
            <person name="Franz C.M.A.P."/>
            <person name="Boehnlein C."/>
        </authorList>
    </citation>
    <scope>NUCLEOTIDE SEQUENCE [LARGE SCALE GENOMIC DNA]</scope>
    <source>
        <strain evidence="1 2">MBT-4</strain>
    </source>
</reference>
<evidence type="ECO:0000313" key="1">
    <source>
        <dbReference type="EMBL" id="MBS4078588.1"/>
    </source>
</evidence>
<gene>
    <name evidence="1" type="ORF">KFS80_09860</name>
</gene>